<keyword evidence="2" id="KW-1185">Reference proteome</keyword>
<gene>
    <name evidence="1" type="ORF">EWM64_g6626</name>
</gene>
<organism evidence="1 2">
    <name type="scientific">Hericium alpestre</name>
    <dbReference type="NCBI Taxonomy" id="135208"/>
    <lineage>
        <taxon>Eukaryota</taxon>
        <taxon>Fungi</taxon>
        <taxon>Dikarya</taxon>
        <taxon>Basidiomycota</taxon>
        <taxon>Agaricomycotina</taxon>
        <taxon>Agaricomycetes</taxon>
        <taxon>Russulales</taxon>
        <taxon>Hericiaceae</taxon>
        <taxon>Hericium</taxon>
    </lineage>
</organism>
<sequence length="188" mass="21820">MLEEGKMMDEIDALYNETLWTEYAGKIGIRHRENKDYDEAWEDYVLSLIQLLADSWSEKNHPENLRLVPGMTKKDLKKICDGIVTKLMLFMLPWPLLEDGENQYLWDVTFLIPIPMMTVLRDMHTQLSFVKEGLLEACHWIKPAVNIHKAAVQTGWHDALVGVTEQFHWCKIHLAPGLTVGKHITHED</sequence>
<proteinExistence type="predicted"/>
<protein>
    <submittedName>
        <fullName evidence="1">Uncharacterized protein</fullName>
    </submittedName>
</protein>
<dbReference type="EMBL" id="SFCI01000928">
    <property type="protein sequence ID" value="TFY77390.1"/>
    <property type="molecule type" value="Genomic_DNA"/>
</dbReference>
<dbReference type="AlphaFoldDB" id="A0A4Y9ZT44"/>
<evidence type="ECO:0000313" key="2">
    <source>
        <dbReference type="Proteomes" id="UP000298061"/>
    </source>
</evidence>
<name>A0A4Y9ZT44_9AGAM</name>
<accession>A0A4Y9ZT44</accession>
<reference evidence="1 2" key="1">
    <citation type="submission" date="2019-02" db="EMBL/GenBank/DDBJ databases">
        <title>Genome sequencing of the rare red list fungi Hericium alpestre (H. flagellum).</title>
        <authorList>
            <person name="Buettner E."/>
            <person name="Kellner H."/>
        </authorList>
    </citation>
    <scope>NUCLEOTIDE SEQUENCE [LARGE SCALE GENOMIC DNA]</scope>
    <source>
        <strain evidence="1 2">DSM 108284</strain>
    </source>
</reference>
<dbReference type="Proteomes" id="UP000298061">
    <property type="component" value="Unassembled WGS sequence"/>
</dbReference>
<comment type="caution">
    <text evidence="1">The sequence shown here is derived from an EMBL/GenBank/DDBJ whole genome shotgun (WGS) entry which is preliminary data.</text>
</comment>
<evidence type="ECO:0000313" key="1">
    <source>
        <dbReference type="EMBL" id="TFY77390.1"/>
    </source>
</evidence>